<dbReference type="InterPro" id="IPR014004">
    <property type="entry name" value="Transpt-assoc_nodulatn_dom_bac"/>
</dbReference>
<keyword evidence="4" id="KW-1185">Reference proteome</keyword>
<dbReference type="InterPro" id="IPR007055">
    <property type="entry name" value="BON_dom"/>
</dbReference>
<evidence type="ECO:0000313" key="4">
    <source>
        <dbReference type="Proteomes" id="UP000245390"/>
    </source>
</evidence>
<reference evidence="3 4" key="1">
    <citation type="submission" date="2018-05" db="EMBL/GenBank/DDBJ databases">
        <title>Genomic Encyclopedia of Type Strains, Phase IV (KMG-IV): sequencing the most valuable type-strain genomes for metagenomic binning, comparative biology and taxonomic classification.</title>
        <authorList>
            <person name="Goeker M."/>
        </authorList>
    </citation>
    <scope>NUCLEOTIDE SEQUENCE [LARGE SCALE GENOMIC DNA]</scope>
    <source>
        <strain evidence="3 4">DSM 103371</strain>
    </source>
</reference>
<sequence>MRRQSREPQDNGRENWDRDDNRRQQMRGAGSEYDRSDEQYRSRSMSGQDMRDDDPQQGSSGDYGRSDDGQYDGQLPGRYGQYGGQERGGYGQYGGREQSGSFNQGRGRDYSGRVSSPGHSGGYEVSRRQDPGYRDDDADRGYSSSGGGYSGGGGGTMQGGGQGSRGYGSGAGGAYGGSGYASDFAGGGQPSSGERQNHRGRGPKGYKRSDDRIREDVNDRITDDGSLDASDISVEVSDQEVTLNGTVQTRWEKRRAEDCAESVSGVGHVQNNLRVKSSSDETTASQASSSSDGTKRSR</sequence>
<dbReference type="PANTHER" id="PTHR34606">
    <property type="entry name" value="BON DOMAIN-CONTAINING PROTEIN"/>
    <property type="match status" value="1"/>
</dbReference>
<gene>
    <name evidence="3" type="ORF">C8D95_103417</name>
</gene>
<organism evidence="3 4">
    <name type="scientific">Silicimonas algicola</name>
    <dbReference type="NCBI Taxonomy" id="1826607"/>
    <lineage>
        <taxon>Bacteria</taxon>
        <taxon>Pseudomonadati</taxon>
        <taxon>Pseudomonadota</taxon>
        <taxon>Alphaproteobacteria</taxon>
        <taxon>Rhodobacterales</taxon>
        <taxon>Paracoccaceae</taxon>
    </lineage>
</organism>
<dbReference type="SMART" id="SM00749">
    <property type="entry name" value="BON"/>
    <property type="match status" value="1"/>
</dbReference>
<dbReference type="PROSITE" id="PS50914">
    <property type="entry name" value="BON"/>
    <property type="match status" value="1"/>
</dbReference>
<feature type="compositionally biased region" description="Basic and acidic residues" evidence="1">
    <location>
        <begin position="32"/>
        <end position="41"/>
    </location>
</feature>
<feature type="compositionally biased region" description="Polar residues" evidence="1">
    <location>
        <begin position="269"/>
        <end position="292"/>
    </location>
</feature>
<feature type="domain" description="BON" evidence="2">
    <location>
        <begin position="209"/>
        <end position="277"/>
    </location>
</feature>
<dbReference type="EMBL" id="QGGV01000003">
    <property type="protein sequence ID" value="PWK57178.1"/>
    <property type="molecule type" value="Genomic_DNA"/>
</dbReference>
<evidence type="ECO:0000313" key="3">
    <source>
        <dbReference type="EMBL" id="PWK57178.1"/>
    </source>
</evidence>
<evidence type="ECO:0000256" key="1">
    <source>
        <dbReference type="SAM" id="MobiDB-lite"/>
    </source>
</evidence>
<dbReference type="Proteomes" id="UP000245390">
    <property type="component" value="Unassembled WGS sequence"/>
</dbReference>
<dbReference type="RefSeq" id="WP_241239866.1">
    <property type="nucleotide sequence ID" value="NZ_CP034588.1"/>
</dbReference>
<evidence type="ECO:0000259" key="2">
    <source>
        <dbReference type="PROSITE" id="PS50914"/>
    </source>
</evidence>
<feature type="compositionally biased region" description="Gly residues" evidence="1">
    <location>
        <begin position="80"/>
        <end position="94"/>
    </location>
</feature>
<dbReference type="InterPro" id="IPR051686">
    <property type="entry name" value="Lipoprotein_DolP"/>
</dbReference>
<name>A0A316G8K1_9RHOB</name>
<feature type="compositionally biased region" description="Gly residues" evidence="1">
    <location>
        <begin position="144"/>
        <end position="190"/>
    </location>
</feature>
<dbReference type="Pfam" id="PF04972">
    <property type="entry name" value="BON"/>
    <property type="match status" value="1"/>
</dbReference>
<protein>
    <submittedName>
        <fullName evidence="3">BON domain-containing protein</fullName>
    </submittedName>
</protein>
<accession>A0A316G8K1</accession>
<dbReference type="Gene3D" id="3.30.1340.30">
    <property type="match status" value="1"/>
</dbReference>
<dbReference type="AlphaFoldDB" id="A0A316G8K1"/>
<feature type="region of interest" description="Disordered" evidence="1">
    <location>
        <begin position="260"/>
        <end position="298"/>
    </location>
</feature>
<feature type="compositionally biased region" description="Basic and acidic residues" evidence="1">
    <location>
        <begin position="207"/>
        <end position="223"/>
    </location>
</feature>
<feature type="region of interest" description="Disordered" evidence="1">
    <location>
        <begin position="1"/>
        <end position="234"/>
    </location>
</feature>
<feature type="compositionally biased region" description="Basic and acidic residues" evidence="1">
    <location>
        <begin position="125"/>
        <end position="140"/>
    </location>
</feature>
<comment type="caution">
    <text evidence="3">The sequence shown here is derived from an EMBL/GenBank/DDBJ whole genome shotgun (WGS) entry which is preliminary data.</text>
</comment>
<feature type="compositionally biased region" description="Basic and acidic residues" evidence="1">
    <location>
        <begin position="1"/>
        <end position="23"/>
    </location>
</feature>
<dbReference type="PANTHER" id="PTHR34606:SF15">
    <property type="entry name" value="BON DOMAIN-CONTAINING PROTEIN"/>
    <property type="match status" value="1"/>
</dbReference>
<proteinExistence type="predicted"/>